<dbReference type="GO" id="GO:0016747">
    <property type="term" value="F:acyltransferase activity, transferring groups other than amino-acyl groups"/>
    <property type="evidence" value="ECO:0007669"/>
    <property type="project" value="InterPro"/>
</dbReference>
<evidence type="ECO:0000256" key="2">
    <source>
        <dbReference type="ARBA" id="ARBA00023315"/>
    </source>
</evidence>
<dbReference type="AlphaFoldDB" id="A0A850LHB7"/>
<evidence type="ECO:0000313" key="5">
    <source>
        <dbReference type="Proteomes" id="UP000565723"/>
    </source>
</evidence>
<dbReference type="SUPFAM" id="SSF55729">
    <property type="entry name" value="Acyl-CoA N-acyltransferases (Nat)"/>
    <property type="match status" value="1"/>
</dbReference>
<dbReference type="Pfam" id="PF13673">
    <property type="entry name" value="Acetyltransf_10"/>
    <property type="match status" value="1"/>
</dbReference>
<dbReference type="OMA" id="LYVQPRH"/>
<dbReference type="InterPro" id="IPR016181">
    <property type="entry name" value="Acyl_CoA_acyltransferase"/>
</dbReference>
<dbReference type="Proteomes" id="UP000565723">
    <property type="component" value="Unassembled WGS sequence"/>
</dbReference>
<proteinExistence type="predicted"/>
<dbReference type="PANTHER" id="PTHR43877">
    <property type="entry name" value="AMINOALKYLPHOSPHONATE N-ACETYLTRANSFERASE-RELATED-RELATED"/>
    <property type="match status" value="1"/>
</dbReference>
<dbReference type="EMBL" id="JABXIY010000022">
    <property type="protein sequence ID" value="NVK96962.1"/>
    <property type="molecule type" value="Genomic_DNA"/>
</dbReference>
<dbReference type="InterPro" id="IPR000182">
    <property type="entry name" value="GNAT_dom"/>
</dbReference>
<evidence type="ECO:0000313" key="4">
    <source>
        <dbReference type="EMBL" id="NVK96962.1"/>
    </source>
</evidence>
<organism evidence="4 5">
    <name type="scientific">Ruegeria pomeroyi</name>
    <dbReference type="NCBI Taxonomy" id="89184"/>
    <lineage>
        <taxon>Bacteria</taxon>
        <taxon>Pseudomonadati</taxon>
        <taxon>Pseudomonadota</taxon>
        <taxon>Alphaproteobacteria</taxon>
        <taxon>Rhodobacterales</taxon>
        <taxon>Roseobacteraceae</taxon>
        <taxon>Ruegeria</taxon>
    </lineage>
</organism>
<protein>
    <submittedName>
        <fullName evidence="4">GNAT family N-acetyltransferase</fullName>
    </submittedName>
</protein>
<accession>A0A850LHB7</accession>
<dbReference type="CDD" id="cd04301">
    <property type="entry name" value="NAT_SF"/>
    <property type="match status" value="1"/>
</dbReference>
<reference evidence="4 5" key="1">
    <citation type="journal article" date="2020" name="Proc. Natl. Acad. Sci. U.S.A.">
        <title>Ecological drivers of bacterial community assembly in synthetic phycospheres.</title>
        <authorList>
            <person name="Fu H."/>
            <person name="Uchimiya M."/>
            <person name="Gore J."/>
            <person name="Moran M.A."/>
        </authorList>
    </citation>
    <scope>NUCLEOTIDE SEQUENCE [LARGE SCALE GENOMIC DNA]</scope>
    <source>
        <strain evidence="4">HF-Din03</strain>
    </source>
</reference>
<evidence type="ECO:0000259" key="3">
    <source>
        <dbReference type="PROSITE" id="PS51186"/>
    </source>
</evidence>
<evidence type="ECO:0000256" key="1">
    <source>
        <dbReference type="ARBA" id="ARBA00022679"/>
    </source>
</evidence>
<gene>
    <name evidence="4" type="ORF">HW564_08555</name>
</gene>
<dbReference type="SMR" id="A0A850LHB7"/>
<comment type="caution">
    <text evidence="4">The sequence shown here is derived from an EMBL/GenBank/DDBJ whole genome shotgun (WGS) entry which is preliminary data.</text>
</comment>
<name>A0A850LHB7_9RHOB</name>
<keyword evidence="1 4" id="KW-0808">Transferase</keyword>
<sequence>MSTIRRACPADAAPLAALSIEIWLATYVKHGVRADYADYVLTTFTPTAMEALIAAPASTVLVADCAEGIGGYLHLRHDSPAPAGNAQVEIDKLYVQPRHQAAGLGRALLQAGLAGLPPGTPAWLMVSSENDRALRFYRGRGFAHVGDTHFRLNENAYLNHVFQIKAGA</sequence>
<dbReference type="RefSeq" id="WP_011047789.1">
    <property type="nucleotide sequence ID" value="NZ_CP076685.1"/>
</dbReference>
<dbReference type="InterPro" id="IPR050832">
    <property type="entry name" value="Bact_Acetyltransf"/>
</dbReference>
<dbReference type="PROSITE" id="PS51186">
    <property type="entry name" value="GNAT"/>
    <property type="match status" value="1"/>
</dbReference>
<dbReference type="Gene3D" id="3.40.630.30">
    <property type="match status" value="1"/>
</dbReference>
<keyword evidence="2" id="KW-0012">Acyltransferase</keyword>
<feature type="domain" description="N-acetyltransferase" evidence="3">
    <location>
        <begin position="20"/>
        <end position="164"/>
    </location>
</feature>